<feature type="transmembrane region" description="Helical" evidence="1">
    <location>
        <begin position="12"/>
        <end position="32"/>
    </location>
</feature>
<proteinExistence type="predicted"/>
<sequence length="235" mass="26606">MILLAKNDLIIILPILIVVIGAVIFLSHYFSIKQVVLRKLSKIPFKSTGGIKTNELAKVSGKALHVKVPLIAPLSGRKCVFYTIKIEKRVSTGKSSHWKTVIDEEKTQEFFIENRGDYVIVRPTQSPKNYKSYLVKDVKTSSGAFNDPTPEFESLLKQYNIDPVSFLGFNKSLRYKEGVIEIGEKITVAGIAKWKTLSESIPEYPYSKIAELVSTEKDKLLITDLPIENKRKDRF</sequence>
<evidence type="ECO:0000313" key="3">
    <source>
        <dbReference type="Proteomes" id="UP000307657"/>
    </source>
</evidence>
<keyword evidence="1" id="KW-0472">Membrane</keyword>
<evidence type="ECO:0000256" key="1">
    <source>
        <dbReference type="SAM" id="Phobius"/>
    </source>
</evidence>
<keyword evidence="1" id="KW-0812">Transmembrane</keyword>
<name>A0A4U0F022_9FLAO</name>
<keyword evidence="1" id="KW-1133">Transmembrane helix</keyword>
<dbReference type="AlphaFoldDB" id="A0A4U0F022"/>
<accession>A0A4U0F022</accession>
<gene>
    <name evidence="2" type="ORF">E5167_00180</name>
</gene>
<dbReference type="OrthoDB" id="1116096at2"/>
<keyword evidence="3" id="KW-1185">Reference proteome</keyword>
<organism evidence="2 3">
    <name type="scientific">Pontimicrobium aquaticum</name>
    <dbReference type="NCBI Taxonomy" id="2565367"/>
    <lineage>
        <taxon>Bacteria</taxon>
        <taxon>Pseudomonadati</taxon>
        <taxon>Bacteroidota</taxon>
        <taxon>Flavobacteriia</taxon>
        <taxon>Flavobacteriales</taxon>
        <taxon>Flavobacteriaceae</taxon>
        <taxon>Pontimicrobium</taxon>
    </lineage>
</organism>
<dbReference type="Proteomes" id="UP000307657">
    <property type="component" value="Unassembled WGS sequence"/>
</dbReference>
<protein>
    <submittedName>
        <fullName evidence="2">Uncharacterized protein</fullName>
    </submittedName>
</protein>
<evidence type="ECO:0000313" key="2">
    <source>
        <dbReference type="EMBL" id="TJY37707.1"/>
    </source>
</evidence>
<reference evidence="2 3" key="1">
    <citation type="submission" date="2019-04" db="EMBL/GenBank/DDBJ databases">
        <title>Lacinutrix sp. nov., isolated from marine water.</title>
        <authorList>
            <person name="Kim W."/>
        </authorList>
    </citation>
    <scope>NUCLEOTIDE SEQUENCE [LARGE SCALE GENOMIC DNA]</scope>
    <source>
        <strain evidence="2 3">CAU 1491</strain>
    </source>
</reference>
<dbReference type="EMBL" id="SUPL01000001">
    <property type="protein sequence ID" value="TJY37707.1"/>
    <property type="molecule type" value="Genomic_DNA"/>
</dbReference>
<dbReference type="RefSeq" id="WP_136839815.1">
    <property type="nucleotide sequence ID" value="NZ_SUPL01000001.1"/>
</dbReference>
<comment type="caution">
    <text evidence="2">The sequence shown here is derived from an EMBL/GenBank/DDBJ whole genome shotgun (WGS) entry which is preliminary data.</text>
</comment>